<protein>
    <submittedName>
        <fullName evidence="2">Ribonuclease H</fullName>
    </submittedName>
</protein>
<dbReference type="PROSITE" id="PS50879">
    <property type="entry name" value="RNASE_H_1"/>
    <property type="match status" value="1"/>
</dbReference>
<sequence>MCYRMAEKLVLDLVNAKKRLRQYLEMHLITTPPTLSSSTWTLYTDGFTDTLGSGIEMVLQTPTGLKIEKARRLGYKVTNNKVEYEALLQGLELAIQFGIESVMIKTDSQLTVGQVKGDFKMKELRLHMYFSKKMGAKARFHKFDIEQVPREMNQRADELAKSVSAGETIKYTELMLENEYTRDPKQNSAYHVFMTKPKVEYWMTPLTQYLIVGKLLEDPIKMKLIRMKVAQYMMVKENCTEYRQ</sequence>
<evidence type="ECO:0000313" key="2">
    <source>
        <dbReference type="EMBL" id="PON32100.1"/>
    </source>
</evidence>
<dbReference type="InterPro" id="IPR012337">
    <property type="entry name" value="RNaseH-like_sf"/>
</dbReference>
<dbReference type="PANTHER" id="PTHR48475">
    <property type="entry name" value="RIBONUCLEASE H"/>
    <property type="match status" value="1"/>
</dbReference>
<name>A0A2P5A6F2_PARAD</name>
<evidence type="ECO:0000313" key="3">
    <source>
        <dbReference type="Proteomes" id="UP000237105"/>
    </source>
</evidence>
<dbReference type="Proteomes" id="UP000237105">
    <property type="component" value="Unassembled WGS sequence"/>
</dbReference>
<comment type="caution">
    <text evidence="2">The sequence shown here is derived from an EMBL/GenBank/DDBJ whole genome shotgun (WGS) entry which is preliminary data.</text>
</comment>
<feature type="domain" description="RNase H type-1" evidence="1">
    <location>
        <begin position="36"/>
        <end position="165"/>
    </location>
</feature>
<keyword evidence="3" id="KW-1185">Reference proteome</keyword>
<proteinExistence type="predicted"/>
<dbReference type="PANTHER" id="PTHR48475:SF2">
    <property type="entry name" value="RIBONUCLEASE H"/>
    <property type="match status" value="1"/>
</dbReference>
<dbReference type="OrthoDB" id="1166700at2759"/>
<dbReference type="GO" id="GO:0004523">
    <property type="term" value="F:RNA-DNA hybrid ribonuclease activity"/>
    <property type="evidence" value="ECO:0007669"/>
    <property type="project" value="InterPro"/>
</dbReference>
<dbReference type="SUPFAM" id="SSF53098">
    <property type="entry name" value="Ribonuclease H-like"/>
    <property type="match status" value="1"/>
</dbReference>
<reference evidence="3" key="1">
    <citation type="submission" date="2016-06" db="EMBL/GenBank/DDBJ databases">
        <title>Parallel loss of symbiosis genes in relatives of nitrogen-fixing non-legume Parasponia.</title>
        <authorList>
            <person name="Van Velzen R."/>
            <person name="Holmer R."/>
            <person name="Bu F."/>
            <person name="Rutten L."/>
            <person name="Van Zeijl A."/>
            <person name="Liu W."/>
            <person name="Santuari L."/>
            <person name="Cao Q."/>
            <person name="Sharma T."/>
            <person name="Shen D."/>
            <person name="Roswanjaya Y."/>
            <person name="Wardhani T."/>
            <person name="Kalhor M.S."/>
            <person name="Jansen J."/>
            <person name="Van den Hoogen J."/>
            <person name="Gungor B."/>
            <person name="Hartog M."/>
            <person name="Hontelez J."/>
            <person name="Verver J."/>
            <person name="Yang W.-C."/>
            <person name="Schijlen E."/>
            <person name="Repin R."/>
            <person name="Schilthuizen M."/>
            <person name="Schranz E."/>
            <person name="Heidstra R."/>
            <person name="Miyata K."/>
            <person name="Fedorova E."/>
            <person name="Kohlen W."/>
            <person name="Bisseling T."/>
            <person name="Smit S."/>
            <person name="Geurts R."/>
        </authorList>
    </citation>
    <scope>NUCLEOTIDE SEQUENCE [LARGE SCALE GENOMIC DNA]</scope>
    <source>
        <strain evidence="3">cv. WU1-14</strain>
    </source>
</reference>
<dbReference type="InterPro" id="IPR036397">
    <property type="entry name" value="RNaseH_sf"/>
</dbReference>
<dbReference type="GO" id="GO:0003676">
    <property type="term" value="F:nucleic acid binding"/>
    <property type="evidence" value="ECO:0007669"/>
    <property type="project" value="InterPro"/>
</dbReference>
<dbReference type="Gene3D" id="3.30.420.10">
    <property type="entry name" value="Ribonuclease H-like superfamily/Ribonuclease H"/>
    <property type="match status" value="1"/>
</dbReference>
<dbReference type="InterPro" id="IPR002156">
    <property type="entry name" value="RNaseH_domain"/>
</dbReference>
<organism evidence="2 3">
    <name type="scientific">Parasponia andersonii</name>
    <name type="common">Sponia andersonii</name>
    <dbReference type="NCBI Taxonomy" id="3476"/>
    <lineage>
        <taxon>Eukaryota</taxon>
        <taxon>Viridiplantae</taxon>
        <taxon>Streptophyta</taxon>
        <taxon>Embryophyta</taxon>
        <taxon>Tracheophyta</taxon>
        <taxon>Spermatophyta</taxon>
        <taxon>Magnoliopsida</taxon>
        <taxon>eudicotyledons</taxon>
        <taxon>Gunneridae</taxon>
        <taxon>Pentapetalae</taxon>
        <taxon>rosids</taxon>
        <taxon>fabids</taxon>
        <taxon>Rosales</taxon>
        <taxon>Cannabaceae</taxon>
        <taxon>Parasponia</taxon>
    </lineage>
</organism>
<dbReference type="AlphaFoldDB" id="A0A2P5A6F2"/>
<dbReference type="CDD" id="cd09279">
    <property type="entry name" value="RNase_HI_like"/>
    <property type="match status" value="1"/>
</dbReference>
<dbReference type="Pfam" id="PF13456">
    <property type="entry name" value="RVT_3"/>
    <property type="match status" value="1"/>
</dbReference>
<accession>A0A2P5A6F2</accession>
<evidence type="ECO:0000259" key="1">
    <source>
        <dbReference type="PROSITE" id="PS50879"/>
    </source>
</evidence>
<dbReference type="EMBL" id="JXTB01000869">
    <property type="protein sequence ID" value="PON32100.1"/>
    <property type="molecule type" value="Genomic_DNA"/>
</dbReference>
<gene>
    <name evidence="2" type="ORF">PanWU01x14_364280</name>
</gene>